<sequence>MQGKVQVQGGDVTRLAGGHVEVVQPNDLRIAARAEIQDDGSFALETIHAGKPLSGVRPGDYQVRIVLSDEDRGSRRRRGQVLAPRFTQYKTSGLTLQAPTDGTVCLTVSTR</sequence>
<evidence type="ECO:0000313" key="2">
    <source>
        <dbReference type="Proteomes" id="UP000214646"/>
    </source>
</evidence>
<dbReference type="Proteomes" id="UP000214646">
    <property type="component" value="Unassembled WGS sequence"/>
</dbReference>
<accession>A0A225E8C1</accession>
<dbReference type="EMBL" id="NIDE01000001">
    <property type="protein sequence ID" value="OWK46336.1"/>
    <property type="molecule type" value="Genomic_DNA"/>
</dbReference>
<proteinExistence type="predicted"/>
<gene>
    <name evidence="1" type="ORF">FRUB_00035</name>
</gene>
<name>A0A225E8C1_9BACT</name>
<reference evidence="2" key="1">
    <citation type="submission" date="2017-06" db="EMBL/GenBank/DDBJ databases">
        <title>Genome analysis of Fimbriiglobus ruber SP5, the first member of the order Planctomycetales with confirmed chitinolytic capability.</title>
        <authorList>
            <person name="Ravin N.V."/>
            <person name="Rakitin A.L."/>
            <person name="Ivanova A.A."/>
            <person name="Beletsky A.V."/>
            <person name="Kulichevskaya I.S."/>
            <person name="Mardanov A.V."/>
            <person name="Dedysh S.N."/>
        </authorList>
    </citation>
    <scope>NUCLEOTIDE SEQUENCE [LARGE SCALE GENOMIC DNA]</scope>
    <source>
        <strain evidence="2">SP5</strain>
    </source>
</reference>
<comment type="caution">
    <text evidence="1">The sequence shown here is derived from an EMBL/GenBank/DDBJ whole genome shotgun (WGS) entry which is preliminary data.</text>
</comment>
<evidence type="ECO:0000313" key="1">
    <source>
        <dbReference type="EMBL" id="OWK46336.1"/>
    </source>
</evidence>
<dbReference type="AlphaFoldDB" id="A0A225E8C1"/>
<organism evidence="1 2">
    <name type="scientific">Fimbriiglobus ruber</name>
    <dbReference type="NCBI Taxonomy" id="1908690"/>
    <lineage>
        <taxon>Bacteria</taxon>
        <taxon>Pseudomonadati</taxon>
        <taxon>Planctomycetota</taxon>
        <taxon>Planctomycetia</taxon>
        <taxon>Gemmatales</taxon>
        <taxon>Gemmataceae</taxon>
        <taxon>Fimbriiglobus</taxon>
    </lineage>
</organism>
<keyword evidence="2" id="KW-1185">Reference proteome</keyword>
<protein>
    <submittedName>
        <fullName evidence="1">Uncharacterized protein</fullName>
    </submittedName>
</protein>